<dbReference type="PANTHER" id="PTHR34205">
    <property type="entry name" value="TRANSMEMBRANE PROTEIN"/>
    <property type="match status" value="1"/>
</dbReference>
<sequence>MAAAAAPAPRFKTFAEFYPFYQSQHRHTGTRSLHLVGTGLALLTAVAAVASRRPRLLLLAPVLGYGPAWASHALVERNRPATFKYPLWSLLADFRMFVNVLTGRESLAMG</sequence>
<reference evidence="2" key="1">
    <citation type="journal article" date="2020" name="bioRxiv">
        <title>Comparative genomics of Chlamydomonas.</title>
        <authorList>
            <person name="Craig R.J."/>
            <person name="Hasan A.R."/>
            <person name="Ness R.W."/>
            <person name="Keightley P.D."/>
        </authorList>
    </citation>
    <scope>NUCLEOTIDE SEQUENCE</scope>
    <source>
        <strain evidence="2">SAG 7.73</strain>
    </source>
</reference>
<keyword evidence="1" id="KW-0472">Membrane</keyword>
<dbReference type="OrthoDB" id="5511466at2759"/>
<proteinExistence type="predicted"/>
<evidence type="ECO:0000313" key="3">
    <source>
        <dbReference type="Proteomes" id="UP000650467"/>
    </source>
</evidence>
<dbReference type="Pfam" id="PF06127">
    <property type="entry name" value="Mpo1-like"/>
    <property type="match status" value="1"/>
</dbReference>
<keyword evidence="1" id="KW-0812">Transmembrane</keyword>
<feature type="transmembrane region" description="Helical" evidence="1">
    <location>
        <begin position="32"/>
        <end position="50"/>
    </location>
</feature>
<keyword evidence="1" id="KW-1133">Transmembrane helix</keyword>
<dbReference type="EMBL" id="JAEHOC010000004">
    <property type="protein sequence ID" value="KAG2442446.1"/>
    <property type="molecule type" value="Genomic_DNA"/>
</dbReference>
<evidence type="ECO:0000313" key="2">
    <source>
        <dbReference type="EMBL" id="KAG2442446.1"/>
    </source>
</evidence>
<comment type="caution">
    <text evidence="2">The sequence shown here is derived from an EMBL/GenBank/DDBJ whole genome shotgun (WGS) entry which is preliminary data.</text>
</comment>
<dbReference type="Proteomes" id="UP000650467">
    <property type="component" value="Unassembled WGS sequence"/>
</dbReference>
<evidence type="ECO:0000256" key="1">
    <source>
        <dbReference type="SAM" id="Phobius"/>
    </source>
</evidence>
<dbReference type="PANTHER" id="PTHR34205:SF2">
    <property type="entry name" value="DUF962 DOMAIN-CONTAINING PROTEIN"/>
    <property type="match status" value="1"/>
</dbReference>
<dbReference type="AlphaFoldDB" id="A0A835TNV8"/>
<keyword evidence="3" id="KW-1185">Reference proteome</keyword>
<organism evidence="2 3">
    <name type="scientific">Chlamydomonas incerta</name>
    <dbReference type="NCBI Taxonomy" id="51695"/>
    <lineage>
        <taxon>Eukaryota</taxon>
        <taxon>Viridiplantae</taxon>
        <taxon>Chlorophyta</taxon>
        <taxon>core chlorophytes</taxon>
        <taxon>Chlorophyceae</taxon>
        <taxon>CS clade</taxon>
        <taxon>Chlamydomonadales</taxon>
        <taxon>Chlamydomonadaceae</taxon>
        <taxon>Chlamydomonas</taxon>
    </lineage>
</organism>
<dbReference type="InterPro" id="IPR009305">
    <property type="entry name" value="Mpo1-like"/>
</dbReference>
<accession>A0A835TNV8</accession>
<gene>
    <name evidence="2" type="ORF">HXX76_002532</name>
</gene>
<name>A0A835TNV8_CHLIN</name>
<evidence type="ECO:0008006" key="4">
    <source>
        <dbReference type="Google" id="ProtNLM"/>
    </source>
</evidence>
<protein>
    <recommendedName>
        <fullName evidence="4">DUF962 domain-containing protein</fullName>
    </recommendedName>
</protein>